<dbReference type="Proteomes" id="UP000053240">
    <property type="component" value="Unassembled WGS sequence"/>
</dbReference>
<dbReference type="InterPro" id="IPR013099">
    <property type="entry name" value="K_chnl_dom"/>
</dbReference>
<evidence type="ECO:0000256" key="8">
    <source>
        <dbReference type="RuleBase" id="RU003857"/>
    </source>
</evidence>
<feature type="transmembrane region" description="Helical" evidence="9">
    <location>
        <begin position="83"/>
        <end position="105"/>
    </location>
</feature>
<evidence type="ECO:0000313" key="12">
    <source>
        <dbReference type="Proteomes" id="UP000053240"/>
    </source>
</evidence>
<feature type="transmembrane region" description="Helical" evidence="9">
    <location>
        <begin position="436"/>
        <end position="455"/>
    </location>
</feature>
<evidence type="ECO:0000256" key="7">
    <source>
        <dbReference type="ARBA" id="ARBA00023303"/>
    </source>
</evidence>
<feature type="transmembrane region" description="Helical" evidence="9">
    <location>
        <begin position="467"/>
        <end position="490"/>
    </location>
</feature>
<evidence type="ECO:0000256" key="1">
    <source>
        <dbReference type="ARBA" id="ARBA00004141"/>
    </source>
</evidence>
<feature type="domain" description="Potassium channel" evidence="10">
    <location>
        <begin position="48"/>
        <end position="103"/>
    </location>
</feature>
<evidence type="ECO:0000259" key="10">
    <source>
        <dbReference type="Pfam" id="PF07885"/>
    </source>
</evidence>
<evidence type="ECO:0000256" key="9">
    <source>
        <dbReference type="SAM" id="Phobius"/>
    </source>
</evidence>
<dbReference type="GO" id="GO:0022841">
    <property type="term" value="F:potassium ion leak channel activity"/>
    <property type="evidence" value="ECO:0007669"/>
    <property type="project" value="TreeGrafter"/>
</dbReference>
<protein>
    <submittedName>
        <fullName evidence="11">TWiK family of potassium channels protein 18</fullName>
    </submittedName>
</protein>
<sequence>MKFLTERLNVLYERNWTRLVHEQLRKFESSVVAAARHADTQPELTIDNKWTFSGALIYCITLITTIGYGNVSPRTAAGRAATVAYAAAGVPLTLACLAGLGASLARLARIAWLKTNKNKIPNTWRKEGELENHFQLHEQQRLLPQPAQNNQYTSFPPRPHRYAGTVKARAGEKGQYSQVFEKAPASPRAATLGRIKRSALSDEPHSSGTLQTQTLDRKKNMNSMKCMATIHGAGRGRGRSPVQRPRGVAIEQLIAEECGDIIMTSCREELDESEDADEIICPHDTPSRVPLIWNEEHQKVKSCAVPSCSTSTKPHSSGTLQTQTLDRKRNMNSMKCMATIHGVGRGRGRSPVQRPRGVAIEQLIAEECGDIIMNSCREEVDESEDADEIICPHDTPSRVPLIWNEEHQKVKSCAVPSCSTSTSVPHQNHGIEHCHIPVGIVLFLLLAYICVGATIFSVWENWSFLDATYFCFIALATIGFGDFVPTSFLTSKHSTESSKNEYIQMIACCAYLVFGLILIAMSFSLLQDEVVARCSQLANSLGITRQ</sequence>
<proteinExistence type="inferred from homology"/>
<accession>A0A0N1IAQ6</accession>
<dbReference type="Gene3D" id="1.10.287.70">
    <property type="match status" value="2"/>
</dbReference>
<dbReference type="AlphaFoldDB" id="A0A0N1IAQ6"/>
<keyword evidence="3 8" id="KW-0812">Transmembrane</keyword>
<feature type="transmembrane region" description="Helical" evidence="9">
    <location>
        <begin position="50"/>
        <end position="71"/>
    </location>
</feature>
<dbReference type="EMBL" id="KQ459836">
    <property type="protein sequence ID" value="KPJ19763.1"/>
    <property type="molecule type" value="Genomic_DNA"/>
</dbReference>
<keyword evidence="5 8" id="KW-0406">Ion transport</keyword>
<keyword evidence="7 8" id="KW-0407">Ion channel</keyword>
<evidence type="ECO:0000256" key="5">
    <source>
        <dbReference type="ARBA" id="ARBA00023065"/>
    </source>
</evidence>
<name>A0A0N1IAQ6_PAPMA</name>
<keyword evidence="4 9" id="KW-1133">Transmembrane helix</keyword>
<dbReference type="GO" id="GO:0030322">
    <property type="term" value="P:stabilization of membrane potential"/>
    <property type="evidence" value="ECO:0007669"/>
    <property type="project" value="TreeGrafter"/>
</dbReference>
<reference evidence="11 12" key="1">
    <citation type="journal article" date="2015" name="Nat. Commun.">
        <title>Outbred genome sequencing and CRISPR/Cas9 gene editing in butterflies.</title>
        <authorList>
            <person name="Li X."/>
            <person name="Fan D."/>
            <person name="Zhang W."/>
            <person name="Liu G."/>
            <person name="Zhang L."/>
            <person name="Zhao L."/>
            <person name="Fang X."/>
            <person name="Chen L."/>
            <person name="Dong Y."/>
            <person name="Chen Y."/>
            <person name="Ding Y."/>
            <person name="Zhao R."/>
            <person name="Feng M."/>
            <person name="Zhu Y."/>
            <person name="Feng Y."/>
            <person name="Jiang X."/>
            <person name="Zhu D."/>
            <person name="Xiang H."/>
            <person name="Feng X."/>
            <person name="Li S."/>
            <person name="Wang J."/>
            <person name="Zhang G."/>
            <person name="Kronforst M.R."/>
            <person name="Wang W."/>
        </authorList>
    </citation>
    <scope>NUCLEOTIDE SEQUENCE [LARGE SCALE GENOMIC DNA]</scope>
    <source>
        <strain evidence="11">Ya'a_city_454_Pm</strain>
        <tissue evidence="11">Whole body</tissue>
    </source>
</reference>
<evidence type="ECO:0000313" key="11">
    <source>
        <dbReference type="EMBL" id="KPJ19763.1"/>
    </source>
</evidence>
<evidence type="ECO:0000256" key="3">
    <source>
        <dbReference type="ARBA" id="ARBA00022692"/>
    </source>
</evidence>
<organism evidence="11 12">
    <name type="scientific">Papilio machaon</name>
    <name type="common">Old World swallowtail butterfly</name>
    <dbReference type="NCBI Taxonomy" id="76193"/>
    <lineage>
        <taxon>Eukaryota</taxon>
        <taxon>Metazoa</taxon>
        <taxon>Ecdysozoa</taxon>
        <taxon>Arthropoda</taxon>
        <taxon>Hexapoda</taxon>
        <taxon>Insecta</taxon>
        <taxon>Pterygota</taxon>
        <taxon>Neoptera</taxon>
        <taxon>Endopterygota</taxon>
        <taxon>Lepidoptera</taxon>
        <taxon>Glossata</taxon>
        <taxon>Ditrysia</taxon>
        <taxon>Papilionoidea</taxon>
        <taxon>Papilionidae</taxon>
        <taxon>Papilioninae</taxon>
        <taxon>Papilio</taxon>
    </lineage>
</organism>
<dbReference type="InParanoid" id="A0A0N1IAQ6"/>
<dbReference type="GO" id="GO:0005886">
    <property type="term" value="C:plasma membrane"/>
    <property type="evidence" value="ECO:0007669"/>
    <property type="project" value="TreeGrafter"/>
</dbReference>
<keyword evidence="6 9" id="KW-0472">Membrane</keyword>
<comment type="similarity">
    <text evidence="8">Belongs to the two pore domain potassium channel (TC 1.A.1.8) family.</text>
</comment>
<gene>
    <name evidence="11" type="ORF">RR48_02398</name>
</gene>
<dbReference type="SUPFAM" id="SSF81324">
    <property type="entry name" value="Voltage-gated potassium channels"/>
    <property type="match status" value="2"/>
</dbReference>
<dbReference type="PANTHER" id="PTHR11003:SF352">
    <property type="entry name" value="BCDNA.GH04802-RELATED"/>
    <property type="match status" value="1"/>
</dbReference>
<evidence type="ECO:0000256" key="6">
    <source>
        <dbReference type="ARBA" id="ARBA00023136"/>
    </source>
</evidence>
<evidence type="ECO:0000256" key="4">
    <source>
        <dbReference type="ARBA" id="ARBA00022989"/>
    </source>
</evidence>
<dbReference type="PANTHER" id="PTHR11003">
    <property type="entry name" value="POTASSIUM CHANNEL, SUBFAMILY K"/>
    <property type="match status" value="1"/>
</dbReference>
<dbReference type="PRINTS" id="PR01333">
    <property type="entry name" value="2POREKCHANEL"/>
</dbReference>
<evidence type="ECO:0000256" key="2">
    <source>
        <dbReference type="ARBA" id="ARBA00022448"/>
    </source>
</evidence>
<keyword evidence="2 8" id="KW-0813">Transport</keyword>
<feature type="domain" description="Potassium channel" evidence="10">
    <location>
        <begin position="444"/>
        <end position="529"/>
    </location>
</feature>
<comment type="subcellular location">
    <subcellularLocation>
        <location evidence="1">Membrane</location>
        <topology evidence="1">Multi-pass membrane protein</topology>
    </subcellularLocation>
</comment>
<dbReference type="InterPro" id="IPR003280">
    <property type="entry name" value="2pore_dom_K_chnl"/>
</dbReference>
<dbReference type="GO" id="GO:0015271">
    <property type="term" value="F:outward rectifier potassium channel activity"/>
    <property type="evidence" value="ECO:0007669"/>
    <property type="project" value="TreeGrafter"/>
</dbReference>
<feature type="transmembrane region" description="Helical" evidence="9">
    <location>
        <begin position="502"/>
        <end position="526"/>
    </location>
</feature>
<dbReference type="Pfam" id="PF07885">
    <property type="entry name" value="Ion_trans_2"/>
    <property type="match status" value="2"/>
</dbReference>
<keyword evidence="12" id="KW-1185">Reference proteome</keyword>